<comment type="subcellular location">
    <subcellularLocation>
        <location evidence="1">Cell membrane</location>
        <topology evidence="1">Multi-pass membrane protein</topology>
    </subcellularLocation>
    <subcellularLocation>
        <location evidence="8">Membrane</location>
        <topology evidence="8">Multi-pass membrane protein</topology>
    </subcellularLocation>
</comment>
<dbReference type="Gene3D" id="3.30.460.20">
    <property type="entry name" value="CorA soluble domain-like"/>
    <property type="match status" value="1"/>
</dbReference>
<evidence type="ECO:0000256" key="4">
    <source>
        <dbReference type="ARBA" id="ARBA00022475"/>
    </source>
</evidence>
<dbReference type="Gene3D" id="1.20.58.340">
    <property type="entry name" value="Magnesium transport protein CorA, transmembrane region"/>
    <property type="match status" value="2"/>
</dbReference>
<dbReference type="EMBL" id="FSRA01000002">
    <property type="protein sequence ID" value="SIO45751.1"/>
    <property type="molecule type" value="Genomic_DNA"/>
</dbReference>
<keyword evidence="5 8" id="KW-0812">Transmembrane</keyword>
<dbReference type="SUPFAM" id="SSF143865">
    <property type="entry name" value="CorA soluble domain-like"/>
    <property type="match status" value="1"/>
</dbReference>
<dbReference type="FunFam" id="1.20.58.340:FF:000012">
    <property type="entry name" value="Magnesium transport protein CorA"/>
    <property type="match status" value="1"/>
</dbReference>
<keyword evidence="7 8" id="KW-0472">Membrane</keyword>
<feature type="transmembrane region" description="Helical" evidence="8">
    <location>
        <begin position="339"/>
        <end position="359"/>
    </location>
</feature>
<dbReference type="GO" id="GO:0000287">
    <property type="term" value="F:magnesium ion binding"/>
    <property type="evidence" value="ECO:0007669"/>
    <property type="project" value="TreeGrafter"/>
</dbReference>
<evidence type="ECO:0000256" key="7">
    <source>
        <dbReference type="ARBA" id="ARBA00023136"/>
    </source>
</evidence>
<evidence type="ECO:0000256" key="1">
    <source>
        <dbReference type="ARBA" id="ARBA00004651"/>
    </source>
</evidence>
<dbReference type="SUPFAM" id="SSF144083">
    <property type="entry name" value="Magnesium transport protein CorA, transmembrane region"/>
    <property type="match status" value="1"/>
</dbReference>
<keyword evidence="8" id="KW-0406">Ion transport</keyword>
<evidence type="ECO:0000256" key="2">
    <source>
        <dbReference type="ARBA" id="ARBA00009765"/>
    </source>
</evidence>
<gene>
    <name evidence="8" type="primary">corA</name>
    <name evidence="9" type="ORF">SAMN04488055_4199</name>
</gene>
<keyword evidence="6 8" id="KW-1133">Transmembrane helix</keyword>
<keyword evidence="4 8" id="KW-1003">Cell membrane</keyword>
<protein>
    <recommendedName>
        <fullName evidence="8">Magnesium transport protein CorA</fullName>
    </recommendedName>
</protein>
<evidence type="ECO:0000256" key="8">
    <source>
        <dbReference type="RuleBase" id="RU362010"/>
    </source>
</evidence>
<proteinExistence type="inferred from homology"/>
<keyword evidence="3 8" id="KW-0813">Transport</keyword>
<dbReference type="Pfam" id="PF01544">
    <property type="entry name" value="CorA"/>
    <property type="match status" value="1"/>
</dbReference>
<dbReference type="PANTHER" id="PTHR46494">
    <property type="entry name" value="CORA FAMILY METAL ION TRANSPORTER (EUROFUNG)"/>
    <property type="match status" value="1"/>
</dbReference>
<reference evidence="10" key="1">
    <citation type="submission" date="2016-11" db="EMBL/GenBank/DDBJ databases">
        <authorList>
            <person name="Varghese N."/>
            <person name="Submissions S."/>
        </authorList>
    </citation>
    <scope>NUCLEOTIDE SEQUENCE [LARGE SCALE GENOMIC DNA]</scope>
    <source>
        <strain evidence="10">DSM 24787</strain>
    </source>
</reference>
<dbReference type="AlphaFoldDB" id="A0A1N6JNF4"/>
<dbReference type="PANTHER" id="PTHR46494:SF1">
    <property type="entry name" value="CORA FAMILY METAL ION TRANSPORTER (EUROFUNG)"/>
    <property type="match status" value="1"/>
</dbReference>
<name>A0A1N6JNF4_9BACT</name>
<dbReference type="GO" id="GO:0015087">
    <property type="term" value="F:cobalt ion transmembrane transporter activity"/>
    <property type="evidence" value="ECO:0007669"/>
    <property type="project" value="UniProtKB-UniRule"/>
</dbReference>
<sequence length="365" mass="42543">MGKHGLIPIPDAINPFKVRKQRLMNFNPVTASTSRKKVEKVKITVFEFDAHSIREEVMDSVSDCFKFRETKTIKWINVDGVRREEVEKICEHFHIHYLLMEDIMSEGQRAKMDEIGESVFCLLPMMYFMAESSTVDQEQVSLVLAKNVVISFQDDPDRDVFNPIRERLRTGGTKIRNSGADYLLYALLDIIVDNYFMVMDSLGERIEVLEEIIPRQPNNRTLARINFLRKEMLVFKRGITPVREVMNGLMKSENDLLQETTVKYFKDVYDHIVQAVDLSESYRELVMNLQELYHAQMNQKLNEVMKVLAVVTTLLAPLTVITGIYGMNFDVMPELRSPYGYFIVLAVMLFIFVSMLMIFRKRGWF</sequence>
<comment type="function">
    <text evidence="8">Mediates influx of magnesium ions.</text>
</comment>
<dbReference type="InterPro" id="IPR045863">
    <property type="entry name" value="CorA_TM1_TM2"/>
</dbReference>
<dbReference type="OrthoDB" id="9803416at2"/>
<dbReference type="GO" id="GO:0015095">
    <property type="term" value="F:magnesium ion transmembrane transporter activity"/>
    <property type="evidence" value="ECO:0007669"/>
    <property type="project" value="UniProtKB-UniRule"/>
</dbReference>
<dbReference type="NCBIfam" id="TIGR00383">
    <property type="entry name" value="corA"/>
    <property type="match status" value="1"/>
</dbReference>
<evidence type="ECO:0000256" key="3">
    <source>
        <dbReference type="ARBA" id="ARBA00022448"/>
    </source>
</evidence>
<evidence type="ECO:0000313" key="9">
    <source>
        <dbReference type="EMBL" id="SIO45751.1"/>
    </source>
</evidence>
<accession>A0A1N6JNF4</accession>
<dbReference type="CDD" id="cd12828">
    <property type="entry name" value="TmCorA-like_1"/>
    <property type="match status" value="1"/>
</dbReference>
<evidence type="ECO:0000256" key="6">
    <source>
        <dbReference type="ARBA" id="ARBA00022989"/>
    </source>
</evidence>
<comment type="similarity">
    <text evidence="2 8">Belongs to the CorA metal ion transporter (MIT) (TC 1.A.35) family.</text>
</comment>
<evidence type="ECO:0000313" key="10">
    <source>
        <dbReference type="Proteomes" id="UP000185003"/>
    </source>
</evidence>
<evidence type="ECO:0000256" key="5">
    <source>
        <dbReference type="ARBA" id="ARBA00022692"/>
    </source>
</evidence>
<keyword evidence="10" id="KW-1185">Reference proteome</keyword>
<dbReference type="InterPro" id="IPR045861">
    <property type="entry name" value="CorA_cytoplasmic_dom"/>
</dbReference>
<dbReference type="GO" id="GO:0050897">
    <property type="term" value="F:cobalt ion binding"/>
    <property type="evidence" value="ECO:0007669"/>
    <property type="project" value="TreeGrafter"/>
</dbReference>
<feature type="transmembrane region" description="Helical" evidence="8">
    <location>
        <begin position="307"/>
        <end position="327"/>
    </location>
</feature>
<keyword evidence="8" id="KW-0460">Magnesium</keyword>
<dbReference type="GO" id="GO:0005886">
    <property type="term" value="C:plasma membrane"/>
    <property type="evidence" value="ECO:0007669"/>
    <property type="project" value="UniProtKB-SubCell"/>
</dbReference>
<dbReference type="InterPro" id="IPR004488">
    <property type="entry name" value="Mg/Co-transport_prot_CorA"/>
</dbReference>
<dbReference type="Proteomes" id="UP000185003">
    <property type="component" value="Unassembled WGS sequence"/>
</dbReference>
<organism evidence="9 10">
    <name type="scientific">Chitinophaga niabensis</name>
    <dbReference type="NCBI Taxonomy" id="536979"/>
    <lineage>
        <taxon>Bacteria</taxon>
        <taxon>Pseudomonadati</taxon>
        <taxon>Bacteroidota</taxon>
        <taxon>Chitinophagia</taxon>
        <taxon>Chitinophagales</taxon>
        <taxon>Chitinophagaceae</taxon>
        <taxon>Chitinophaga</taxon>
    </lineage>
</organism>
<dbReference type="InterPro" id="IPR002523">
    <property type="entry name" value="MgTranspt_CorA/ZnTranspt_ZntB"/>
</dbReference>